<protein>
    <recommendedName>
        <fullName evidence="3">Reverse transcriptase Ty1/copia-type domain-containing protein</fullName>
    </recommendedName>
</protein>
<dbReference type="PANTHER" id="PTHR11439:SF491">
    <property type="entry name" value="INTEGRASE CATALYTIC DOMAIN-CONTAINING PROTEIN"/>
    <property type="match status" value="1"/>
</dbReference>
<name>A0AAV5R0M3_PICKL</name>
<accession>A0AAV5R0M3</accession>
<dbReference type="AlphaFoldDB" id="A0AAV5R0M3"/>
<sequence length="126" mass="14659">MSKRQTLVALSSAEAEYIGMTESLKSTLHFNNLLKELGFNSTYGKLCSDNIAALQLSSHKIHHQRTKHIDLRYHFIREKIQLKQIKLDYVNTKFNTADCLTKLVDTQVMKTLNELLFKYQDEDTNH</sequence>
<organism evidence="1 2">
    <name type="scientific">Pichia kluyveri</name>
    <name type="common">Yeast</name>
    <dbReference type="NCBI Taxonomy" id="36015"/>
    <lineage>
        <taxon>Eukaryota</taxon>
        <taxon>Fungi</taxon>
        <taxon>Dikarya</taxon>
        <taxon>Ascomycota</taxon>
        <taxon>Saccharomycotina</taxon>
        <taxon>Pichiomycetes</taxon>
        <taxon>Pichiales</taxon>
        <taxon>Pichiaceae</taxon>
        <taxon>Pichia</taxon>
    </lineage>
</organism>
<dbReference type="EMBL" id="BTGB01000001">
    <property type="protein sequence ID" value="GMM44768.1"/>
    <property type="molecule type" value="Genomic_DNA"/>
</dbReference>
<comment type="caution">
    <text evidence="1">The sequence shown here is derived from an EMBL/GenBank/DDBJ whole genome shotgun (WGS) entry which is preliminary data.</text>
</comment>
<evidence type="ECO:0008006" key="3">
    <source>
        <dbReference type="Google" id="ProtNLM"/>
    </source>
</evidence>
<dbReference type="CDD" id="cd09272">
    <property type="entry name" value="RNase_HI_RT_Ty1"/>
    <property type="match status" value="1"/>
</dbReference>
<evidence type="ECO:0000313" key="2">
    <source>
        <dbReference type="Proteomes" id="UP001378960"/>
    </source>
</evidence>
<reference evidence="1 2" key="1">
    <citation type="journal article" date="2023" name="Elife">
        <title>Identification of key yeast species and microbe-microbe interactions impacting larval growth of Drosophila in the wild.</title>
        <authorList>
            <person name="Mure A."/>
            <person name="Sugiura Y."/>
            <person name="Maeda R."/>
            <person name="Honda K."/>
            <person name="Sakurai N."/>
            <person name="Takahashi Y."/>
            <person name="Watada M."/>
            <person name="Katoh T."/>
            <person name="Gotoh A."/>
            <person name="Gotoh Y."/>
            <person name="Taniguchi I."/>
            <person name="Nakamura K."/>
            <person name="Hayashi T."/>
            <person name="Katayama T."/>
            <person name="Uemura T."/>
            <person name="Hattori Y."/>
        </authorList>
    </citation>
    <scope>NUCLEOTIDE SEQUENCE [LARGE SCALE GENOMIC DNA]</scope>
    <source>
        <strain evidence="1 2">PK-24</strain>
    </source>
</reference>
<proteinExistence type="predicted"/>
<dbReference type="Proteomes" id="UP001378960">
    <property type="component" value="Unassembled WGS sequence"/>
</dbReference>
<keyword evidence="2" id="KW-1185">Reference proteome</keyword>
<evidence type="ECO:0000313" key="1">
    <source>
        <dbReference type="EMBL" id="GMM44768.1"/>
    </source>
</evidence>
<gene>
    <name evidence="1" type="ORF">DAPK24_013430</name>
</gene>
<dbReference type="PANTHER" id="PTHR11439">
    <property type="entry name" value="GAG-POL-RELATED RETROTRANSPOSON"/>
    <property type="match status" value="1"/>
</dbReference>